<dbReference type="GO" id="GO:0015031">
    <property type="term" value="P:protein transport"/>
    <property type="evidence" value="ECO:0007669"/>
    <property type="project" value="UniProtKB-KW"/>
</dbReference>
<dbReference type="EMBL" id="KV453936">
    <property type="protein sequence ID" value="ODV72126.1"/>
    <property type="molecule type" value="Genomic_DNA"/>
</dbReference>
<dbReference type="GO" id="GO:0005085">
    <property type="term" value="F:guanyl-nucleotide exchange factor activity"/>
    <property type="evidence" value="ECO:0007669"/>
    <property type="project" value="InterPro"/>
</dbReference>
<dbReference type="RefSeq" id="XP_020069165.1">
    <property type="nucleotide sequence ID" value="XM_020217588.1"/>
</dbReference>
<keyword evidence="6" id="KW-0931">ER-Golgi transport</keyword>
<feature type="transmembrane region" description="Helical" evidence="10">
    <location>
        <begin position="340"/>
        <end position="364"/>
    </location>
</feature>
<keyword evidence="3 10" id="KW-0812">Transmembrane</keyword>
<keyword evidence="9 10" id="KW-0472">Membrane</keyword>
<keyword evidence="12" id="KW-1185">Reference proteome</keyword>
<dbReference type="InterPro" id="IPR045260">
    <property type="entry name" value="Sec12-like"/>
</dbReference>
<keyword evidence="8 10" id="KW-1133">Transmembrane helix</keyword>
<evidence type="ECO:0000313" key="12">
    <source>
        <dbReference type="Proteomes" id="UP000094389"/>
    </source>
</evidence>
<organism evidence="11 12">
    <name type="scientific">Cyberlindnera jadinii (strain ATCC 18201 / CBS 1600 / BCRC 20928 / JCM 3617 / NBRC 0987 / NRRL Y-1542)</name>
    <name type="common">Torula yeast</name>
    <name type="synonym">Candida utilis</name>
    <dbReference type="NCBI Taxonomy" id="983966"/>
    <lineage>
        <taxon>Eukaryota</taxon>
        <taxon>Fungi</taxon>
        <taxon>Dikarya</taxon>
        <taxon>Ascomycota</taxon>
        <taxon>Saccharomycotina</taxon>
        <taxon>Saccharomycetes</taxon>
        <taxon>Phaffomycetales</taxon>
        <taxon>Phaffomycetaceae</taxon>
        <taxon>Cyberlindnera</taxon>
    </lineage>
</organism>
<accession>A0A1E4RXZ8</accession>
<keyword evidence="1 10" id="KW-0813">Transport</keyword>
<evidence type="ECO:0000256" key="4">
    <source>
        <dbReference type="ARBA" id="ARBA00022737"/>
    </source>
</evidence>
<dbReference type="Gene3D" id="2.130.10.10">
    <property type="entry name" value="YVTN repeat-like/Quinoprotein amine dehydrogenase"/>
    <property type="match status" value="1"/>
</dbReference>
<dbReference type="SUPFAM" id="SSF117289">
    <property type="entry name" value="Nucleoporin domain"/>
    <property type="match status" value="1"/>
</dbReference>
<dbReference type="GO" id="GO:0006888">
    <property type="term" value="P:endoplasmic reticulum to Golgi vesicle-mediated transport"/>
    <property type="evidence" value="ECO:0007669"/>
    <property type="project" value="UniProtKB-UniRule"/>
</dbReference>
<evidence type="ECO:0000313" key="11">
    <source>
        <dbReference type="EMBL" id="ODV72126.1"/>
    </source>
</evidence>
<dbReference type="InterPro" id="IPR001680">
    <property type="entry name" value="WD40_rpt"/>
</dbReference>
<keyword evidence="4 10" id="KW-0677">Repeat</keyword>
<evidence type="ECO:0000256" key="2">
    <source>
        <dbReference type="ARBA" id="ARBA00022574"/>
    </source>
</evidence>
<dbReference type="STRING" id="983966.A0A1E4RXZ8"/>
<evidence type="ECO:0000256" key="8">
    <source>
        <dbReference type="ARBA" id="ARBA00022989"/>
    </source>
</evidence>
<dbReference type="AlphaFoldDB" id="A0A1E4RXZ8"/>
<keyword evidence="7 10" id="KW-0653">Protein transport</keyword>
<evidence type="ECO:0000256" key="9">
    <source>
        <dbReference type="ARBA" id="ARBA00023136"/>
    </source>
</evidence>
<dbReference type="OrthoDB" id="2013972at2759"/>
<sequence length="450" mass="49910">MKFNTAEYDIGYPVFDAKFLNDKTLLVTGGGHSEPGATVNRLTALTIQFEKKKKIKKFRELKLSEEDDIPYVLDAANNLIFLGANESAEAIRAGHNHNLRKFVYRNDHLVYLTSASLEPIATPLQYQKLITLSEDGVMAATATSKLPTVIHILSTEKVFEKYEIETNNEVKDMDFSPDGKMLTYITPTTLEIISSVTGKSLMRKTDFQGTLSKVKFQDNNNVLVTYSLPESSGVGISRLSIRKKLKVVKDRVITKKIKGITTIDINVKNGVIALAGNENSVILLKSQSLKTIKIVPNVHGLSITKVCFTPNGKFLATVSAAKTIKVLEIPDKLGIETHRIYYFFLRLFQLALFCVFASGAWFLYYATGSNDNELLEYFTLIQKTQTTQSSITSSIAPVLTSTAPEHIYEDEIAESVAAVSIESTVTLTSEPGPKTLIGDSTVKKRKKYHS</sequence>
<dbReference type="GeneID" id="30991984"/>
<comment type="similarity">
    <text evidence="10">Belongs to the WD repeat SEC12 family.</text>
</comment>
<comment type="function">
    <text evidence="10">Guanine nucleotide-exchange factor (GEF) required for the formation or budding of transport vesicles from the ER.</text>
</comment>
<dbReference type="GO" id="GO:0000139">
    <property type="term" value="C:Golgi membrane"/>
    <property type="evidence" value="ECO:0007669"/>
    <property type="project" value="UniProtKB-SubCell"/>
</dbReference>
<evidence type="ECO:0000256" key="10">
    <source>
        <dbReference type="RuleBase" id="RU369019"/>
    </source>
</evidence>
<keyword evidence="5 10" id="KW-0256">Endoplasmic reticulum</keyword>
<keyword evidence="2 10" id="KW-0853">WD repeat</keyword>
<name>A0A1E4RXZ8_CYBJN</name>
<evidence type="ECO:0000256" key="3">
    <source>
        <dbReference type="ARBA" id="ARBA00022692"/>
    </source>
</evidence>
<dbReference type="Proteomes" id="UP000094389">
    <property type="component" value="Unassembled WGS sequence"/>
</dbReference>
<dbReference type="GO" id="GO:0003400">
    <property type="term" value="P:regulation of COPII vesicle coating"/>
    <property type="evidence" value="ECO:0007669"/>
    <property type="project" value="UniProtKB-UniRule"/>
</dbReference>
<dbReference type="GO" id="GO:0005789">
    <property type="term" value="C:endoplasmic reticulum membrane"/>
    <property type="evidence" value="ECO:0007669"/>
    <property type="project" value="UniProtKB-SubCell"/>
</dbReference>
<dbReference type="InterPro" id="IPR015943">
    <property type="entry name" value="WD40/YVTN_repeat-like_dom_sf"/>
</dbReference>
<evidence type="ECO:0000256" key="5">
    <source>
        <dbReference type="ARBA" id="ARBA00022824"/>
    </source>
</evidence>
<evidence type="ECO:0000256" key="1">
    <source>
        <dbReference type="ARBA" id="ARBA00022448"/>
    </source>
</evidence>
<evidence type="ECO:0000256" key="7">
    <source>
        <dbReference type="ARBA" id="ARBA00022927"/>
    </source>
</evidence>
<dbReference type="PANTHER" id="PTHR23284:SF0">
    <property type="entry name" value="PROLACTIN REGULATORY ELEMENT-BINDING PROTEIN"/>
    <property type="match status" value="1"/>
</dbReference>
<reference evidence="11 12" key="1">
    <citation type="journal article" date="2016" name="Proc. Natl. Acad. Sci. U.S.A.">
        <title>Comparative genomics of biotechnologically important yeasts.</title>
        <authorList>
            <person name="Riley R."/>
            <person name="Haridas S."/>
            <person name="Wolfe K.H."/>
            <person name="Lopes M.R."/>
            <person name="Hittinger C.T."/>
            <person name="Goeker M."/>
            <person name="Salamov A.A."/>
            <person name="Wisecaver J.H."/>
            <person name="Long T.M."/>
            <person name="Calvey C.H."/>
            <person name="Aerts A.L."/>
            <person name="Barry K.W."/>
            <person name="Choi C."/>
            <person name="Clum A."/>
            <person name="Coughlan A.Y."/>
            <person name="Deshpande S."/>
            <person name="Douglass A.P."/>
            <person name="Hanson S.J."/>
            <person name="Klenk H.-P."/>
            <person name="LaButti K.M."/>
            <person name="Lapidus A."/>
            <person name="Lindquist E.A."/>
            <person name="Lipzen A.M."/>
            <person name="Meier-Kolthoff J.P."/>
            <person name="Ohm R.A."/>
            <person name="Otillar R.P."/>
            <person name="Pangilinan J.L."/>
            <person name="Peng Y."/>
            <person name="Rokas A."/>
            <person name="Rosa C.A."/>
            <person name="Scheuner C."/>
            <person name="Sibirny A.A."/>
            <person name="Slot J.C."/>
            <person name="Stielow J.B."/>
            <person name="Sun H."/>
            <person name="Kurtzman C.P."/>
            <person name="Blackwell M."/>
            <person name="Grigoriev I.V."/>
            <person name="Jeffries T.W."/>
        </authorList>
    </citation>
    <scope>NUCLEOTIDE SEQUENCE [LARGE SCALE GENOMIC DNA]</scope>
    <source>
        <strain evidence="12">ATCC 18201 / CBS 1600 / BCRC 20928 / JCM 3617 / NBRC 0987 / NRRL Y-1542</strain>
    </source>
</reference>
<protein>
    <recommendedName>
        <fullName evidence="10">Guanine nucleotide-exchange factor SEC12</fullName>
    </recommendedName>
</protein>
<dbReference type="Pfam" id="PF00400">
    <property type="entry name" value="WD40"/>
    <property type="match status" value="1"/>
</dbReference>
<proteinExistence type="inferred from homology"/>
<gene>
    <name evidence="11" type="ORF">CYBJADRAFT_22682</name>
</gene>
<dbReference type="PANTHER" id="PTHR23284">
    <property type="entry name" value="PROLACTIN REGULATORY ELEMENT BINDING PROTEIN"/>
    <property type="match status" value="1"/>
</dbReference>
<comment type="subcellular location">
    <subcellularLocation>
        <location evidence="10">Endoplasmic reticulum membrane</location>
        <topology evidence="10">Single-pass type II membrane protein</topology>
    </subcellularLocation>
    <subcellularLocation>
        <location evidence="10">Golgi apparatus membrane</location>
        <topology evidence="10">Single-pass type II membrane protein</topology>
    </subcellularLocation>
</comment>
<evidence type="ECO:0000256" key="6">
    <source>
        <dbReference type="ARBA" id="ARBA00022892"/>
    </source>
</evidence>